<name>A0A9R1FRG0_WHEAT</name>
<evidence type="ECO:0000313" key="2">
    <source>
        <dbReference type="EMBL" id="KAF7033636.1"/>
    </source>
</evidence>
<feature type="non-terminal residue" evidence="2">
    <location>
        <position position="1"/>
    </location>
</feature>
<dbReference type="InterPro" id="IPR008972">
    <property type="entry name" value="Cupredoxin"/>
</dbReference>
<accession>A0A9R1FRG0</accession>
<reference evidence="2" key="1">
    <citation type="journal article" date="2017" name="Gigascience">
        <title>The first near-complete assembly of the hexaploid bread wheat genome, Triticum aestivum.</title>
        <authorList>
            <person name="Zimin A.V."/>
            <person name="Puiu D."/>
            <person name="Hall R."/>
            <person name="Kingan S."/>
            <person name="Clavijo B.J."/>
            <person name="Salzberg S.L."/>
        </authorList>
    </citation>
    <scope>NUCLEOTIDE SEQUENCE</scope>
    <source>
        <tissue evidence="2">Leaf</tissue>
    </source>
</reference>
<dbReference type="OrthoDB" id="2121828at2759"/>
<comment type="caution">
    <text evidence="2">The sequence shown here is derived from an EMBL/GenBank/DDBJ whole genome shotgun (WGS) entry which is preliminary data.</text>
</comment>
<dbReference type="Proteomes" id="UP000815260">
    <property type="component" value="Chromosome 3B"/>
</dbReference>
<evidence type="ECO:0000259" key="1">
    <source>
        <dbReference type="Pfam" id="PF00394"/>
    </source>
</evidence>
<feature type="non-terminal residue" evidence="2">
    <location>
        <position position="40"/>
    </location>
</feature>
<dbReference type="Pfam" id="PF00394">
    <property type="entry name" value="Cu-oxidase"/>
    <property type="match status" value="1"/>
</dbReference>
<protein>
    <recommendedName>
        <fullName evidence="1">Plastocyanin-like domain-containing protein</fullName>
    </recommendedName>
</protein>
<organism evidence="2">
    <name type="scientific">Triticum aestivum</name>
    <name type="common">Wheat</name>
    <dbReference type="NCBI Taxonomy" id="4565"/>
    <lineage>
        <taxon>Eukaryota</taxon>
        <taxon>Viridiplantae</taxon>
        <taxon>Streptophyta</taxon>
        <taxon>Embryophyta</taxon>
        <taxon>Tracheophyta</taxon>
        <taxon>Spermatophyta</taxon>
        <taxon>Magnoliopsida</taxon>
        <taxon>Liliopsida</taxon>
        <taxon>Poales</taxon>
        <taxon>Poaceae</taxon>
        <taxon>BOP clade</taxon>
        <taxon>Pooideae</taxon>
        <taxon>Triticodae</taxon>
        <taxon>Triticeae</taxon>
        <taxon>Triticinae</taxon>
        <taxon>Triticum</taxon>
    </lineage>
</organism>
<dbReference type="InterPro" id="IPR001117">
    <property type="entry name" value="Cu-oxidase_2nd"/>
</dbReference>
<proteinExistence type="predicted"/>
<sequence>HKLTVVEADGNYVEPFVVDDMDIYSGDNYSILLTIDQDTP</sequence>
<reference evidence="2" key="2">
    <citation type="submission" date="2020-03" db="EMBL/GenBank/DDBJ databases">
        <title>The second near-complete assembly of the hexaploid bread wheat (Triticum aestivum) genome.</title>
        <authorList>
            <person name="Zimin A.V."/>
            <person name="Puiu D."/>
            <person name="Shumante A."/>
            <person name="Alonge M."/>
            <person name="Salzberg S.L."/>
        </authorList>
    </citation>
    <scope>NUCLEOTIDE SEQUENCE</scope>
    <source>
        <tissue evidence="2">Leaf</tissue>
    </source>
</reference>
<dbReference type="EMBL" id="CM022218">
    <property type="protein sequence ID" value="KAF7033636.1"/>
    <property type="molecule type" value="Genomic_DNA"/>
</dbReference>
<dbReference type="Gene3D" id="2.60.40.420">
    <property type="entry name" value="Cupredoxins - blue copper proteins"/>
    <property type="match status" value="1"/>
</dbReference>
<dbReference type="AlphaFoldDB" id="A0A9R1FRG0"/>
<dbReference type="SUPFAM" id="SSF49503">
    <property type="entry name" value="Cupredoxins"/>
    <property type="match status" value="1"/>
</dbReference>
<gene>
    <name evidence="2" type="ORF">CFC21_044723</name>
</gene>
<feature type="domain" description="Plastocyanin-like" evidence="1">
    <location>
        <begin position="1"/>
        <end position="38"/>
    </location>
</feature>